<dbReference type="RefSeq" id="XP_056479048.1">
    <property type="nucleotide sequence ID" value="XM_056614007.1"/>
</dbReference>
<dbReference type="AlphaFoldDB" id="A0A9W9G2R1"/>
<dbReference type="Proteomes" id="UP001149074">
    <property type="component" value="Unassembled WGS sequence"/>
</dbReference>
<gene>
    <name evidence="1" type="ORF">N7532_001513</name>
</gene>
<dbReference type="OrthoDB" id="4357582at2759"/>
<dbReference type="PANTHER" id="PTHR37535">
    <property type="entry name" value="FLUG DOMAIN PROTEIN"/>
    <property type="match status" value="1"/>
</dbReference>
<reference evidence="1" key="2">
    <citation type="journal article" date="2023" name="IMA Fungus">
        <title>Comparative genomic study of the Penicillium genus elucidates a diverse pangenome and 15 lateral gene transfer events.</title>
        <authorList>
            <person name="Petersen C."/>
            <person name="Sorensen T."/>
            <person name="Nielsen M.R."/>
            <person name="Sondergaard T.E."/>
            <person name="Sorensen J.L."/>
            <person name="Fitzpatrick D.A."/>
            <person name="Frisvad J.C."/>
            <person name="Nielsen K.L."/>
        </authorList>
    </citation>
    <scope>NUCLEOTIDE SEQUENCE</scope>
    <source>
        <strain evidence="1">IBT 30761</strain>
    </source>
</reference>
<dbReference type="PANTHER" id="PTHR37535:SF3">
    <property type="entry name" value="FLUG DOMAIN-CONTAINING PROTEIN"/>
    <property type="match status" value="1"/>
</dbReference>
<keyword evidence="2" id="KW-1185">Reference proteome</keyword>
<reference evidence="1" key="1">
    <citation type="submission" date="2022-11" db="EMBL/GenBank/DDBJ databases">
        <authorList>
            <person name="Petersen C."/>
        </authorList>
    </citation>
    <scope>NUCLEOTIDE SEQUENCE</scope>
    <source>
        <strain evidence="1">IBT 30761</strain>
    </source>
</reference>
<evidence type="ECO:0000313" key="1">
    <source>
        <dbReference type="EMBL" id="KAJ5110978.1"/>
    </source>
</evidence>
<dbReference type="GeneID" id="81352986"/>
<accession>A0A9W9G2R1</accession>
<name>A0A9W9G2R1_9EURO</name>
<protein>
    <submittedName>
        <fullName evidence="1">Uncharacterized protein</fullName>
    </submittedName>
</protein>
<proteinExistence type="predicted"/>
<evidence type="ECO:0000313" key="2">
    <source>
        <dbReference type="Proteomes" id="UP001149074"/>
    </source>
</evidence>
<dbReference type="EMBL" id="JAPQKI010000002">
    <property type="protein sequence ID" value="KAJ5110978.1"/>
    <property type="molecule type" value="Genomic_DNA"/>
</dbReference>
<sequence>MEQSLAHHRDINMPQRLDAVTITEFTESEEVQSLIQRIRHLTSEISGKPHLHEHLAKERSQLYTRKAKLLAARKSEFIQEWWNSSYEEYVSGNEFTERDRTSLFEIYKKYLPERTRRQQWIERLTEHALKIWLSFVSLLSGLHIIQGFFRKRNNVQPALVLC</sequence>
<organism evidence="1 2">
    <name type="scientific">Penicillium argentinense</name>
    <dbReference type="NCBI Taxonomy" id="1131581"/>
    <lineage>
        <taxon>Eukaryota</taxon>
        <taxon>Fungi</taxon>
        <taxon>Dikarya</taxon>
        <taxon>Ascomycota</taxon>
        <taxon>Pezizomycotina</taxon>
        <taxon>Eurotiomycetes</taxon>
        <taxon>Eurotiomycetidae</taxon>
        <taxon>Eurotiales</taxon>
        <taxon>Aspergillaceae</taxon>
        <taxon>Penicillium</taxon>
    </lineage>
</organism>
<comment type="caution">
    <text evidence="1">The sequence shown here is derived from an EMBL/GenBank/DDBJ whole genome shotgun (WGS) entry which is preliminary data.</text>
</comment>